<protein>
    <submittedName>
        <fullName evidence="8">MATE family efflux transporter</fullName>
    </submittedName>
</protein>
<dbReference type="GO" id="GO:0042910">
    <property type="term" value="F:xenobiotic transmembrane transporter activity"/>
    <property type="evidence" value="ECO:0007669"/>
    <property type="project" value="InterPro"/>
</dbReference>
<keyword evidence="4 7" id="KW-0812">Transmembrane</keyword>
<dbReference type="PIRSF" id="PIRSF006603">
    <property type="entry name" value="DinF"/>
    <property type="match status" value="1"/>
</dbReference>
<gene>
    <name evidence="8" type="ORF">GCM10007894_22180</name>
</gene>
<accession>A0AA37TU30</accession>
<feature type="transmembrane region" description="Helical" evidence="7">
    <location>
        <begin position="168"/>
        <end position="189"/>
    </location>
</feature>
<dbReference type="PANTHER" id="PTHR43823">
    <property type="entry name" value="SPORULATION PROTEIN YKVU"/>
    <property type="match status" value="1"/>
</dbReference>
<feature type="transmembrane region" description="Helical" evidence="7">
    <location>
        <begin position="235"/>
        <end position="256"/>
    </location>
</feature>
<dbReference type="InterPro" id="IPR002528">
    <property type="entry name" value="MATE_fam"/>
</dbReference>
<keyword evidence="3" id="KW-1003">Cell membrane</keyword>
<keyword evidence="6 7" id="KW-0472">Membrane</keyword>
<feature type="transmembrane region" description="Helical" evidence="7">
    <location>
        <begin position="268"/>
        <end position="297"/>
    </location>
</feature>
<comment type="subcellular location">
    <subcellularLocation>
        <location evidence="1">Cell inner membrane</location>
        <topology evidence="1">Multi-pass membrane protein</topology>
    </subcellularLocation>
</comment>
<feature type="transmembrane region" description="Helical" evidence="7">
    <location>
        <begin position="195"/>
        <end position="214"/>
    </location>
</feature>
<feature type="transmembrane region" description="Helical" evidence="7">
    <location>
        <begin position="413"/>
        <end position="435"/>
    </location>
</feature>
<feature type="transmembrane region" description="Helical" evidence="7">
    <location>
        <begin position="12"/>
        <end position="32"/>
    </location>
</feature>
<comment type="caution">
    <text evidence="8">The sequence shown here is derived from an EMBL/GenBank/DDBJ whole genome shotgun (WGS) entry which is preliminary data.</text>
</comment>
<proteinExistence type="predicted"/>
<evidence type="ECO:0000256" key="4">
    <source>
        <dbReference type="ARBA" id="ARBA00022692"/>
    </source>
</evidence>
<evidence type="ECO:0000313" key="8">
    <source>
        <dbReference type="EMBL" id="GLS84241.1"/>
    </source>
</evidence>
<feature type="transmembrane region" description="Helical" evidence="7">
    <location>
        <begin position="318"/>
        <end position="341"/>
    </location>
</feature>
<evidence type="ECO:0000256" key="6">
    <source>
        <dbReference type="ARBA" id="ARBA00023136"/>
    </source>
</evidence>
<sequence length="492" mass="51155">MVQAKFVSGSIMRHIVVMSSTAAVGITALFLVDLLDLFFLSLLGEEHLAAAVGYAGTIAFFTTSVGIGLSISVGALVSRAIGAKEKDSATRLLVNSLVLTLILTVAIAAVVFVYIDELLTLIGATGLTHELAASYLVILVPSMPVISLAMALGAALRAVGDAKLSMNSTLAGGGVNAVLDPIFIFSLGLGIEGAAIASVCARFAVMGISAYGVFVKHQLVGKFVSSHFLEDVSKIMAIAGPAIITNVATPIGNGFVTKAIAEYGDGYVAGWAIIGRVIPVTFGMIFALSGAIGPIIGQNFGAQELSRVRQTLKDALKFCVIYVVVVCGLLFMTHDLIAQVFNVDGDAAALIQLFSQFVAISFIFNGALFIANASFNNLGKAKYSTMFNLGKATLGTIPFVYFGGLYGGAEGVLIGQALGAVIFGVAGVWMAFTLIARIESHQELQTDSNDDNETLLRAGTAAVALSSDRAIMAQESKADVACEIADEIAKND</sequence>
<feature type="transmembrane region" description="Helical" evidence="7">
    <location>
        <begin position="387"/>
        <end position="407"/>
    </location>
</feature>
<reference evidence="8 9" key="1">
    <citation type="journal article" date="2014" name="Int. J. Syst. Evol. Microbiol.">
        <title>Complete genome sequence of Corynebacterium casei LMG S-19264T (=DSM 44701T), isolated from a smear-ripened cheese.</title>
        <authorList>
            <consortium name="US DOE Joint Genome Institute (JGI-PGF)"/>
            <person name="Walter F."/>
            <person name="Albersmeier A."/>
            <person name="Kalinowski J."/>
            <person name="Ruckert C."/>
        </authorList>
    </citation>
    <scope>NUCLEOTIDE SEQUENCE [LARGE SCALE GENOMIC DNA]</scope>
    <source>
        <strain evidence="8 9">NBRC 112785</strain>
    </source>
</reference>
<dbReference type="InterPro" id="IPR048279">
    <property type="entry name" value="MdtK-like"/>
</dbReference>
<dbReference type="InterPro" id="IPR051327">
    <property type="entry name" value="MATE_MepA_subfamily"/>
</dbReference>
<keyword evidence="2" id="KW-0813">Transport</keyword>
<dbReference type="Proteomes" id="UP001157439">
    <property type="component" value="Unassembled WGS sequence"/>
</dbReference>
<evidence type="ECO:0000256" key="2">
    <source>
        <dbReference type="ARBA" id="ARBA00022448"/>
    </source>
</evidence>
<feature type="transmembrane region" description="Helical" evidence="7">
    <location>
        <begin position="52"/>
        <end position="80"/>
    </location>
</feature>
<keyword evidence="9" id="KW-1185">Reference proteome</keyword>
<dbReference type="EMBL" id="BSPO01000003">
    <property type="protein sequence ID" value="GLS84241.1"/>
    <property type="molecule type" value="Genomic_DNA"/>
</dbReference>
<evidence type="ECO:0000256" key="3">
    <source>
        <dbReference type="ARBA" id="ARBA00022475"/>
    </source>
</evidence>
<dbReference type="RefSeq" id="WP_095498269.1">
    <property type="nucleotide sequence ID" value="NZ_BSPO01000003.1"/>
</dbReference>
<keyword evidence="5 7" id="KW-1133">Transmembrane helix</keyword>
<organism evidence="8 9">
    <name type="scientific">Paraferrimonas haliotis</name>
    <dbReference type="NCBI Taxonomy" id="2013866"/>
    <lineage>
        <taxon>Bacteria</taxon>
        <taxon>Pseudomonadati</taxon>
        <taxon>Pseudomonadota</taxon>
        <taxon>Gammaproteobacteria</taxon>
        <taxon>Alteromonadales</taxon>
        <taxon>Ferrimonadaceae</taxon>
        <taxon>Paraferrimonas</taxon>
    </lineage>
</organism>
<evidence type="ECO:0000256" key="5">
    <source>
        <dbReference type="ARBA" id="ARBA00022989"/>
    </source>
</evidence>
<dbReference type="NCBIfam" id="TIGR00797">
    <property type="entry name" value="matE"/>
    <property type="match status" value="1"/>
</dbReference>
<evidence type="ECO:0000313" key="9">
    <source>
        <dbReference type="Proteomes" id="UP001157439"/>
    </source>
</evidence>
<feature type="transmembrane region" description="Helical" evidence="7">
    <location>
        <begin position="353"/>
        <end position="375"/>
    </location>
</feature>
<dbReference type="PANTHER" id="PTHR43823:SF3">
    <property type="entry name" value="MULTIDRUG EXPORT PROTEIN MEPA"/>
    <property type="match status" value="1"/>
</dbReference>
<feature type="transmembrane region" description="Helical" evidence="7">
    <location>
        <begin position="135"/>
        <end position="156"/>
    </location>
</feature>
<dbReference type="Pfam" id="PF01554">
    <property type="entry name" value="MatE"/>
    <property type="match status" value="2"/>
</dbReference>
<feature type="transmembrane region" description="Helical" evidence="7">
    <location>
        <begin position="92"/>
        <end position="115"/>
    </location>
</feature>
<dbReference type="GO" id="GO:0005886">
    <property type="term" value="C:plasma membrane"/>
    <property type="evidence" value="ECO:0007669"/>
    <property type="project" value="UniProtKB-SubCell"/>
</dbReference>
<name>A0AA37TU30_9GAMM</name>
<evidence type="ECO:0000256" key="1">
    <source>
        <dbReference type="ARBA" id="ARBA00004429"/>
    </source>
</evidence>
<evidence type="ECO:0000256" key="7">
    <source>
        <dbReference type="SAM" id="Phobius"/>
    </source>
</evidence>
<dbReference type="GO" id="GO:0015297">
    <property type="term" value="F:antiporter activity"/>
    <property type="evidence" value="ECO:0007669"/>
    <property type="project" value="InterPro"/>
</dbReference>
<dbReference type="AlphaFoldDB" id="A0AA37TU30"/>